<proteinExistence type="predicted"/>
<dbReference type="RefSeq" id="WP_066666814.1">
    <property type="nucleotide sequence ID" value="NZ_LYVF01000062.1"/>
</dbReference>
<dbReference type="STRING" id="1838280.A6M21_05995"/>
<name>A0A1B7LH53_9FIRM</name>
<evidence type="ECO:0000313" key="2">
    <source>
        <dbReference type="Proteomes" id="UP000078532"/>
    </source>
</evidence>
<dbReference type="Pfam" id="PF06754">
    <property type="entry name" value="PhnG"/>
    <property type="match status" value="1"/>
</dbReference>
<comment type="caution">
    <text evidence="1">The sequence shown here is derived from an EMBL/GenBank/DDBJ whole genome shotgun (WGS) entry which is preliminary data.</text>
</comment>
<dbReference type="Proteomes" id="UP000078532">
    <property type="component" value="Unassembled WGS sequence"/>
</dbReference>
<dbReference type="AlphaFoldDB" id="A0A1B7LH53"/>
<evidence type="ECO:0000313" key="1">
    <source>
        <dbReference type="EMBL" id="OAT85467.1"/>
    </source>
</evidence>
<keyword evidence="1" id="KW-0456">Lyase</keyword>
<dbReference type="EMBL" id="LYVF01000062">
    <property type="protein sequence ID" value="OAT85467.1"/>
    <property type="molecule type" value="Genomic_DNA"/>
</dbReference>
<sequence>MQLDVQAILAEGDLERWRETAERVAAGHDIAVLQAPETGLVMVRATDSVEQVPFCLGEVLITEAAVSLAGVTGYGFALGDEPVRALCLAIINAALDAHVPEEEGIRRVIAAEGRRLQALKQREDNLVAGTRVRFATMEG</sequence>
<dbReference type="NCBIfam" id="TIGR03293">
    <property type="entry name" value="PhnG_redo"/>
    <property type="match status" value="1"/>
</dbReference>
<reference evidence="1 2" key="1">
    <citation type="submission" date="2016-04" db="EMBL/GenBank/DDBJ databases">
        <authorList>
            <person name="Evans L.H."/>
            <person name="Alamgir A."/>
            <person name="Owens N."/>
            <person name="Weber N.D."/>
            <person name="Virtaneva K."/>
            <person name="Barbian K."/>
            <person name="Babar A."/>
            <person name="Rosenke K."/>
        </authorList>
    </citation>
    <scope>NUCLEOTIDE SEQUENCE [LARGE SCALE GENOMIC DNA]</scope>
    <source>
        <strain evidence="1 2">LMa1</strain>
    </source>
</reference>
<accession>A0A1B7LH53</accession>
<dbReference type="GO" id="GO:0015716">
    <property type="term" value="P:organic phosphonate transport"/>
    <property type="evidence" value="ECO:0007669"/>
    <property type="project" value="InterPro"/>
</dbReference>
<protein>
    <submittedName>
        <fullName evidence="1">Phosphonate C-P lyase system protein PhnG</fullName>
    </submittedName>
</protein>
<organism evidence="1 2">
    <name type="scientific">Desulfotomaculum copahuensis</name>
    <dbReference type="NCBI Taxonomy" id="1838280"/>
    <lineage>
        <taxon>Bacteria</taxon>
        <taxon>Bacillati</taxon>
        <taxon>Bacillota</taxon>
        <taxon>Clostridia</taxon>
        <taxon>Eubacteriales</taxon>
        <taxon>Desulfotomaculaceae</taxon>
        <taxon>Desulfotomaculum</taxon>
    </lineage>
</organism>
<keyword evidence="2" id="KW-1185">Reference proteome</keyword>
<dbReference type="OrthoDB" id="3182891at2"/>
<dbReference type="InterPro" id="IPR009609">
    <property type="entry name" value="Phosphonate_metab_PhnG"/>
</dbReference>
<gene>
    <name evidence="1" type="ORF">A6M21_05995</name>
</gene>
<dbReference type="GO" id="GO:0016829">
    <property type="term" value="F:lyase activity"/>
    <property type="evidence" value="ECO:0007669"/>
    <property type="project" value="UniProtKB-KW"/>
</dbReference>
<dbReference type="GO" id="GO:0019634">
    <property type="term" value="P:organic phosphonate metabolic process"/>
    <property type="evidence" value="ECO:0007669"/>
    <property type="project" value="InterPro"/>
</dbReference>